<evidence type="ECO:0000313" key="1">
    <source>
        <dbReference type="EMBL" id="HIR92053.1"/>
    </source>
</evidence>
<evidence type="ECO:0000313" key="2">
    <source>
        <dbReference type="Proteomes" id="UP000886841"/>
    </source>
</evidence>
<proteinExistence type="predicted"/>
<name>A0A9D1JEM7_9FIRM</name>
<dbReference type="EMBL" id="DVHU01000012">
    <property type="protein sequence ID" value="HIR92053.1"/>
    <property type="molecule type" value="Genomic_DNA"/>
</dbReference>
<comment type="caution">
    <text evidence="1">The sequence shown here is derived from an EMBL/GenBank/DDBJ whole genome shotgun (WGS) entry which is preliminary data.</text>
</comment>
<protein>
    <submittedName>
        <fullName evidence="1">IS66 family insertion sequence element accessory protein TnpB</fullName>
    </submittedName>
</protein>
<gene>
    <name evidence="1" type="ORF">IAB98_01355</name>
</gene>
<sequence length="122" mass="13886">MNQMSTTSNDEHWLNLITQCRASGLTDRQWCIENGIPVSTFYYHVRALRKKACEVPEAVDAVAQKQEVVQIPLWEMEQHPSDTTALHTPSICLEMQGIRIEIHEQAGADVIRNTLLALRQLC</sequence>
<organism evidence="1 2">
    <name type="scientific">Candidatus Egerieimonas intestinavium</name>
    <dbReference type="NCBI Taxonomy" id="2840777"/>
    <lineage>
        <taxon>Bacteria</taxon>
        <taxon>Bacillati</taxon>
        <taxon>Bacillota</taxon>
        <taxon>Clostridia</taxon>
        <taxon>Lachnospirales</taxon>
        <taxon>Lachnospiraceae</taxon>
        <taxon>Lachnospiraceae incertae sedis</taxon>
        <taxon>Candidatus Egerieimonas</taxon>
    </lineage>
</organism>
<dbReference type="NCBIfam" id="NF047593">
    <property type="entry name" value="IS66_ISAeme5_TnpA"/>
    <property type="match status" value="1"/>
</dbReference>
<dbReference type="AlphaFoldDB" id="A0A9D1JEM7"/>
<reference evidence="1" key="1">
    <citation type="submission" date="2020-10" db="EMBL/GenBank/DDBJ databases">
        <authorList>
            <person name="Gilroy R."/>
        </authorList>
    </citation>
    <scope>NUCLEOTIDE SEQUENCE</scope>
    <source>
        <strain evidence="1">ChiSxjej1B13-7041</strain>
    </source>
</reference>
<accession>A0A9D1JEM7</accession>
<dbReference type="Proteomes" id="UP000886841">
    <property type="component" value="Unassembled WGS sequence"/>
</dbReference>
<reference evidence="1" key="2">
    <citation type="journal article" date="2021" name="PeerJ">
        <title>Extensive microbial diversity within the chicken gut microbiome revealed by metagenomics and culture.</title>
        <authorList>
            <person name="Gilroy R."/>
            <person name="Ravi A."/>
            <person name="Getino M."/>
            <person name="Pursley I."/>
            <person name="Horton D.L."/>
            <person name="Alikhan N.F."/>
            <person name="Baker D."/>
            <person name="Gharbi K."/>
            <person name="Hall N."/>
            <person name="Watson M."/>
            <person name="Adriaenssens E.M."/>
            <person name="Foster-Nyarko E."/>
            <person name="Jarju S."/>
            <person name="Secka A."/>
            <person name="Antonio M."/>
            <person name="Oren A."/>
            <person name="Chaudhuri R.R."/>
            <person name="La Ragione R."/>
            <person name="Hildebrand F."/>
            <person name="Pallen M.J."/>
        </authorList>
    </citation>
    <scope>NUCLEOTIDE SEQUENCE</scope>
    <source>
        <strain evidence="1">ChiSxjej1B13-7041</strain>
    </source>
</reference>